<reference evidence="1 2" key="1">
    <citation type="submission" date="2023-11" db="EMBL/GenBank/DDBJ databases">
        <title>Halocaridina rubra genome assembly.</title>
        <authorList>
            <person name="Smith C."/>
        </authorList>
    </citation>
    <scope>NUCLEOTIDE SEQUENCE [LARGE SCALE GENOMIC DNA]</scope>
    <source>
        <strain evidence="1">EP-1</strain>
        <tissue evidence="1">Whole</tissue>
    </source>
</reference>
<proteinExistence type="predicted"/>
<accession>A0AAN8X4V5</accession>
<comment type="caution">
    <text evidence="1">The sequence shown here is derived from an EMBL/GenBank/DDBJ whole genome shotgun (WGS) entry which is preliminary data.</text>
</comment>
<gene>
    <name evidence="1" type="ORF">SK128_027362</name>
</gene>
<organism evidence="1 2">
    <name type="scientific">Halocaridina rubra</name>
    <name type="common">Hawaiian red shrimp</name>
    <dbReference type="NCBI Taxonomy" id="373956"/>
    <lineage>
        <taxon>Eukaryota</taxon>
        <taxon>Metazoa</taxon>
        <taxon>Ecdysozoa</taxon>
        <taxon>Arthropoda</taxon>
        <taxon>Crustacea</taxon>
        <taxon>Multicrustacea</taxon>
        <taxon>Malacostraca</taxon>
        <taxon>Eumalacostraca</taxon>
        <taxon>Eucarida</taxon>
        <taxon>Decapoda</taxon>
        <taxon>Pleocyemata</taxon>
        <taxon>Caridea</taxon>
        <taxon>Atyoidea</taxon>
        <taxon>Atyidae</taxon>
        <taxon>Halocaridina</taxon>
    </lineage>
</organism>
<dbReference type="AlphaFoldDB" id="A0AAN8X4V5"/>
<evidence type="ECO:0000313" key="2">
    <source>
        <dbReference type="Proteomes" id="UP001381693"/>
    </source>
</evidence>
<keyword evidence="2" id="KW-1185">Reference proteome</keyword>
<dbReference type="EMBL" id="JAXCGZ010008121">
    <property type="protein sequence ID" value="KAK7077940.1"/>
    <property type="molecule type" value="Genomic_DNA"/>
</dbReference>
<name>A0AAN8X4V5_HALRR</name>
<protein>
    <submittedName>
        <fullName evidence="1">Uncharacterized protein</fullName>
    </submittedName>
</protein>
<sequence>MAKILIVHQRHISRFGLAYEKLNYVQYSYARQINKAPPSACSEFNLTWIIATTTKPFFTELGGVKLAISHVATQLPLCNHHSLWHNTHRDPLTGQCFPFGHQPAWLRSSKETMNVIWTSATLDQDPLKGPCLP</sequence>
<dbReference type="Proteomes" id="UP001381693">
    <property type="component" value="Unassembled WGS sequence"/>
</dbReference>
<evidence type="ECO:0000313" key="1">
    <source>
        <dbReference type="EMBL" id="KAK7077940.1"/>
    </source>
</evidence>